<evidence type="ECO:0000313" key="3">
    <source>
        <dbReference type="Proteomes" id="UP000019364"/>
    </source>
</evidence>
<dbReference type="PROSITE" id="PS51257">
    <property type="entry name" value="PROKAR_LIPOPROTEIN"/>
    <property type="match status" value="1"/>
</dbReference>
<feature type="signal peptide" evidence="1">
    <location>
        <begin position="1"/>
        <end position="23"/>
    </location>
</feature>
<reference evidence="2 3" key="1">
    <citation type="journal article" date="2014" name="Genome Announc.">
        <title>Draft Genome Sequence of Paenibacillus pini JCM 16418T, Isolated from the Rhizosphere of Pine Tree.</title>
        <authorList>
            <person name="Yuki M."/>
            <person name="Oshima K."/>
            <person name="Suda W."/>
            <person name="Oshida Y."/>
            <person name="Kitamura K."/>
            <person name="Iida Y."/>
            <person name="Hattori M."/>
            <person name="Ohkuma M."/>
        </authorList>
    </citation>
    <scope>NUCLEOTIDE SEQUENCE [LARGE SCALE GENOMIC DNA]</scope>
    <source>
        <strain evidence="2 3">JCM 16418</strain>
    </source>
</reference>
<dbReference type="EMBL" id="BAVZ01000004">
    <property type="protein sequence ID" value="GAF07788.1"/>
    <property type="molecule type" value="Genomic_DNA"/>
</dbReference>
<gene>
    <name evidence="2" type="ORF">JCM16418_1816</name>
</gene>
<evidence type="ECO:0000313" key="2">
    <source>
        <dbReference type="EMBL" id="GAF07788.1"/>
    </source>
</evidence>
<sequence>MVSKMKKLFVMILIFIMLTGCNSNESTGEKGEFIGNPTAENVLEGNPEANIFMYSDIIYSAGVSWVDEMNLTKDKQITEIAQQKSNGEYFENGTANKLTVGTKIFSVKERSDILIAETKEGDIKYFKLVEG</sequence>
<keyword evidence="3" id="KW-1185">Reference proteome</keyword>
<dbReference type="Proteomes" id="UP000019364">
    <property type="component" value="Unassembled WGS sequence"/>
</dbReference>
<dbReference type="eggNOG" id="ENOG5033581">
    <property type="taxonomic scope" value="Bacteria"/>
</dbReference>
<evidence type="ECO:0008006" key="4">
    <source>
        <dbReference type="Google" id="ProtNLM"/>
    </source>
</evidence>
<dbReference type="AlphaFoldDB" id="W7YJF8"/>
<comment type="caution">
    <text evidence="2">The sequence shown here is derived from an EMBL/GenBank/DDBJ whole genome shotgun (WGS) entry which is preliminary data.</text>
</comment>
<protein>
    <recommendedName>
        <fullName evidence="4">Lipoprotein</fullName>
    </recommendedName>
</protein>
<proteinExistence type="predicted"/>
<feature type="chain" id="PRO_5039331553" description="Lipoprotein" evidence="1">
    <location>
        <begin position="24"/>
        <end position="131"/>
    </location>
</feature>
<name>W7YJF8_9BACL</name>
<dbReference type="STRING" id="1236976.JCM16418_1816"/>
<evidence type="ECO:0000256" key="1">
    <source>
        <dbReference type="SAM" id="SignalP"/>
    </source>
</evidence>
<keyword evidence="1" id="KW-0732">Signal</keyword>
<organism evidence="2 3">
    <name type="scientific">Paenibacillus pini JCM 16418</name>
    <dbReference type="NCBI Taxonomy" id="1236976"/>
    <lineage>
        <taxon>Bacteria</taxon>
        <taxon>Bacillati</taxon>
        <taxon>Bacillota</taxon>
        <taxon>Bacilli</taxon>
        <taxon>Bacillales</taxon>
        <taxon>Paenibacillaceae</taxon>
        <taxon>Paenibacillus</taxon>
    </lineage>
</organism>
<accession>W7YJF8</accession>
<dbReference type="OrthoDB" id="1909991at2"/>